<reference evidence="1 2" key="1">
    <citation type="journal article" date="2024" name="G3 (Bethesda)">
        <title>Genome assembly of Hibiscus sabdariffa L. provides insights into metabolisms of medicinal natural products.</title>
        <authorList>
            <person name="Kim T."/>
        </authorList>
    </citation>
    <scope>NUCLEOTIDE SEQUENCE [LARGE SCALE GENOMIC DNA]</scope>
    <source>
        <strain evidence="1">TK-2024</strain>
        <tissue evidence="1">Old leaves</tissue>
    </source>
</reference>
<dbReference type="Proteomes" id="UP001472677">
    <property type="component" value="Unassembled WGS sequence"/>
</dbReference>
<dbReference type="EMBL" id="JBBPBM010000011">
    <property type="protein sequence ID" value="KAK8563582.1"/>
    <property type="molecule type" value="Genomic_DNA"/>
</dbReference>
<organism evidence="1 2">
    <name type="scientific">Hibiscus sabdariffa</name>
    <name type="common">roselle</name>
    <dbReference type="NCBI Taxonomy" id="183260"/>
    <lineage>
        <taxon>Eukaryota</taxon>
        <taxon>Viridiplantae</taxon>
        <taxon>Streptophyta</taxon>
        <taxon>Embryophyta</taxon>
        <taxon>Tracheophyta</taxon>
        <taxon>Spermatophyta</taxon>
        <taxon>Magnoliopsida</taxon>
        <taxon>eudicotyledons</taxon>
        <taxon>Gunneridae</taxon>
        <taxon>Pentapetalae</taxon>
        <taxon>rosids</taxon>
        <taxon>malvids</taxon>
        <taxon>Malvales</taxon>
        <taxon>Malvaceae</taxon>
        <taxon>Malvoideae</taxon>
        <taxon>Hibiscus</taxon>
    </lineage>
</organism>
<gene>
    <name evidence="1" type="ORF">V6N12_035728</name>
</gene>
<keyword evidence="2" id="KW-1185">Reference proteome</keyword>
<proteinExistence type="predicted"/>
<sequence length="112" mass="13154">MENKWDPKLPIWDLVWSLPIPQCIQEFIWLVTWQHIMKDLDEALLPAILVLRDCATVRELWQQLLPPSVRSKLFLLDLVEWISFNLSADSHSSCPSILIPMDFLIPHGFINY</sequence>
<name>A0ABR2ER07_9ROSI</name>
<protein>
    <recommendedName>
        <fullName evidence="3">Reverse transcriptase zinc-binding domain-containing protein</fullName>
    </recommendedName>
</protein>
<accession>A0ABR2ER07</accession>
<evidence type="ECO:0000313" key="2">
    <source>
        <dbReference type="Proteomes" id="UP001472677"/>
    </source>
</evidence>
<evidence type="ECO:0008006" key="3">
    <source>
        <dbReference type="Google" id="ProtNLM"/>
    </source>
</evidence>
<evidence type="ECO:0000313" key="1">
    <source>
        <dbReference type="EMBL" id="KAK8563582.1"/>
    </source>
</evidence>
<comment type="caution">
    <text evidence="1">The sequence shown here is derived from an EMBL/GenBank/DDBJ whole genome shotgun (WGS) entry which is preliminary data.</text>
</comment>